<evidence type="ECO:0000313" key="2">
    <source>
        <dbReference type="EMBL" id="CCH28775.1"/>
    </source>
</evidence>
<feature type="compositionally biased region" description="Basic and acidic residues" evidence="1">
    <location>
        <begin position="1"/>
        <end position="10"/>
    </location>
</feature>
<feature type="region of interest" description="Disordered" evidence="1">
    <location>
        <begin position="1"/>
        <end position="31"/>
    </location>
</feature>
<keyword evidence="3" id="KW-1185">Reference proteome</keyword>
<gene>
    <name evidence="2" type="ordered locus">BN6_14520</name>
</gene>
<dbReference type="HOGENOM" id="CLU_1785497_0_0_11"/>
<feature type="compositionally biased region" description="Polar residues" evidence="1">
    <location>
        <begin position="14"/>
        <end position="25"/>
    </location>
</feature>
<proteinExistence type="predicted"/>
<dbReference type="KEGG" id="sesp:BN6_14520"/>
<evidence type="ECO:0000313" key="3">
    <source>
        <dbReference type="Proteomes" id="UP000006281"/>
    </source>
</evidence>
<dbReference type="AlphaFoldDB" id="K0JPI8"/>
<sequence>MAKHNTDRARPAGTSPSTTERTLSGVTFEGAPGYARPQVGVVPAGLLRDRRRTRQPLAWLRDGANMRTGSVVGAAEFVRARLDAARDGLPVDDSVTSRSVVDSVLQHADEPGELLAYWTTRYGRAIPKPVKRGGARWSSSTPRRQ</sequence>
<dbReference type="Proteomes" id="UP000006281">
    <property type="component" value="Chromosome"/>
</dbReference>
<name>K0JPI8_SACES</name>
<accession>K0JPI8</accession>
<organism evidence="2 3">
    <name type="scientific">Saccharothrix espanaensis (strain ATCC 51144 / DSM 44229 / JCM 9112 / NBRC 15066 / NRRL 15764)</name>
    <dbReference type="NCBI Taxonomy" id="1179773"/>
    <lineage>
        <taxon>Bacteria</taxon>
        <taxon>Bacillati</taxon>
        <taxon>Actinomycetota</taxon>
        <taxon>Actinomycetes</taxon>
        <taxon>Pseudonocardiales</taxon>
        <taxon>Pseudonocardiaceae</taxon>
        <taxon>Saccharothrix</taxon>
    </lineage>
</organism>
<dbReference type="EMBL" id="HE804045">
    <property type="protein sequence ID" value="CCH28775.1"/>
    <property type="molecule type" value="Genomic_DNA"/>
</dbReference>
<protein>
    <submittedName>
        <fullName evidence="2">Uncharacterized protein</fullName>
    </submittedName>
</protein>
<reference evidence="2 3" key="1">
    <citation type="journal article" date="2012" name="BMC Genomics">
        <title>Complete genome sequence of Saccharothrix espanaensis DSM 44229T and comparison to the other completely sequenced Pseudonocardiaceae.</title>
        <authorList>
            <person name="Strobel T."/>
            <person name="Al-Dilaimi A."/>
            <person name="Blom J."/>
            <person name="Gessner A."/>
            <person name="Kalinowski J."/>
            <person name="Luzhetska M."/>
            <person name="Puhler A."/>
            <person name="Szczepanowski R."/>
            <person name="Bechthold A."/>
            <person name="Ruckert C."/>
        </authorList>
    </citation>
    <scope>NUCLEOTIDE SEQUENCE [LARGE SCALE GENOMIC DNA]</scope>
    <source>
        <strain evidence="3">ATCC 51144 / DSM 44229 / JCM 9112 / NBRC 15066 / NRRL 15764</strain>
    </source>
</reference>
<dbReference type="PATRIC" id="fig|1179773.3.peg.1454"/>
<dbReference type="STRING" id="1179773.BN6_14520"/>
<dbReference type="eggNOG" id="COG2304">
    <property type="taxonomic scope" value="Bacteria"/>
</dbReference>
<evidence type="ECO:0000256" key="1">
    <source>
        <dbReference type="SAM" id="MobiDB-lite"/>
    </source>
</evidence>